<evidence type="ECO:0000313" key="2">
    <source>
        <dbReference type="EMBL" id="HIK00855.1"/>
    </source>
</evidence>
<dbReference type="EMBL" id="DVAB01000039">
    <property type="protein sequence ID" value="HIK00855.1"/>
    <property type="molecule type" value="Genomic_DNA"/>
</dbReference>
<evidence type="ECO:0000313" key="3">
    <source>
        <dbReference type="Proteomes" id="UP000646946"/>
    </source>
</evidence>
<proteinExistence type="predicted"/>
<dbReference type="Proteomes" id="UP000646946">
    <property type="component" value="Unassembled WGS sequence"/>
</dbReference>
<protein>
    <submittedName>
        <fullName evidence="2">Uncharacterized protein</fullName>
    </submittedName>
</protein>
<feature type="region of interest" description="Disordered" evidence="1">
    <location>
        <begin position="1"/>
        <end position="22"/>
    </location>
</feature>
<comment type="caution">
    <text evidence="2">The sequence shown here is derived from an EMBL/GenBank/DDBJ whole genome shotgun (WGS) entry which is preliminary data.</text>
</comment>
<reference evidence="2 3" key="1">
    <citation type="journal article" name="Nat. Commun.">
        <title>Undinarchaeota illuminate DPANN phylogeny and the impact of gene transfer on archaeal evolution.</title>
        <authorList>
            <person name="Dombrowski N."/>
            <person name="Williams T.A."/>
            <person name="Sun J."/>
            <person name="Woodcroft B.J."/>
            <person name="Lee J.H."/>
            <person name="Minh B.Q."/>
            <person name="Rinke C."/>
            <person name="Spang A."/>
        </authorList>
    </citation>
    <scope>NUCLEOTIDE SEQUENCE [LARGE SCALE GENOMIC DNA]</scope>
    <source>
        <strain evidence="2">MAG_bin1129</strain>
    </source>
</reference>
<name>A0A832V5Z1_9ARCH</name>
<keyword evidence="3" id="KW-1185">Reference proteome</keyword>
<sequence>MTGQLGPTPATPAQPSPGVGLPAIPAVPAIPPQLSKPTSGNEFLYITTPGGGAGWVRGQKDAKMAITWYWYAKRGGTQDISFEINLLKSGKFFRNIANVNTKTDNYLSQFWWEIPADIPPSSDYTIEVREVGKSKKPGQLSDTNDKQFSILGETVTVRGRLVDRFSGQPLANQRLQARTEMYTDSNGGFTYSTKTAFPGYGTDWSGYVAYAPDCYMQGSVGPTYTQSPTYVGSVSFYNDYSGTEPFVIPTWNINTYDLFMGGWPVGDYKTIPILGDTVDAGDVAVRGAADTYVTSDKPFTDMMHDYVGNNFAEGGGTGNFGRTTTTTGIRNMFPVDVDTRIVLTDATKGSVVSYETTADYVYYSTYFKIGPENKCKQVVLNYTNGNSEWSIRETPWR</sequence>
<dbReference type="AlphaFoldDB" id="A0A832V5Z1"/>
<organism evidence="2 3">
    <name type="scientific">Candidatus Naiadarchaeum limnaeum</name>
    <dbReference type="NCBI Taxonomy" id="2756139"/>
    <lineage>
        <taxon>Archaea</taxon>
        <taxon>Candidatus Undinarchaeota</taxon>
        <taxon>Candidatus Undinarchaeia</taxon>
        <taxon>Candidatus Naiadarchaeales</taxon>
        <taxon>Candidatus Naiadarchaeaceae</taxon>
        <taxon>Candidatus Naiadarchaeum</taxon>
    </lineage>
</organism>
<gene>
    <name evidence="2" type="ORF">H1016_04930</name>
</gene>
<evidence type="ECO:0000256" key="1">
    <source>
        <dbReference type="SAM" id="MobiDB-lite"/>
    </source>
</evidence>
<accession>A0A832V5Z1</accession>